<evidence type="ECO:0000259" key="2">
    <source>
        <dbReference type="PROSITE" id="PS51465"/>
    </source>
</evidence>
<dbReference type="Gene3D" id="3.40.570.10">
    <property type="entry name" value="Extracellular Endonuclease, subunit A"/>
    <property type="match status" value="1"/>
</dbReference>
<dbReference type="AlphaFoldDB" id="V4AWR1"/>
<dbReference type="SUPFAM" id="SSF100895">
    <property type="entry name" value="Kazal-type serine protease inhibitors"/>
    <property type="match status" value="1"/>
</dbReference>
<feature type="region of interest" description="Disordered" evidence="1">
    <location>
        <begin position="164"/>
        <end position="191"/>
    </location>
</feature>
<dbReference type="SUPFAM" id="SSF54060">
    <property type="entry name" value="His-Me finger endonucleases"/>
    <property type="match status" value="1"/>
</dbReference>
<gene>
    <name evidence="3" type="ORF">LOTGIDRAFT_228466</name>
</gene>
<dbReference type="OMA" id="YLICQRF"/>
<dbReference type="KEGG" id="lgi:LOTGIDRAFT_228466"/>
<dbReference type="Gene3D" id="3.30.60.30">
    <property type="match status" value="1"/>
</dbReference>
<feature type="region of interest" description="Disordered" evidence="1">
    <location>
        <begin position="253"/>
        <end position="274"/>
    </location>
</feature>
<feature type="region of interest" description="Disordered" evidence="1">
    <location>
        <begin position="78"/>
        <end position="133"/>
    </location>
</feature>
<evidence type="ECO:0000256" key="1">
    <source>
        <dbReference type="SAM" id="MobiDB-lite"/>
    </source>
</evidence>
<dbReference type="Pfam" id="PF07648">
    <property type="entry name" value="Kazal_2"/>
    <property type="match status" value="1"/>
</dbReference>
<dbReference type="InterPro" id="IPR036058">
    <property type="entry name" value="Kazal_dom_sf"/>
</dbReference>
<dbReference type="InterPro" id="IPR039015">
    <property type="entry name" value="ENDOD1"/>
</dbReference>
<evidence type="ECO:0000313" key="3">
    <source>
        <dbReference type="EMBL" id="ESO97971.1"/>
    </source>
</evidence>
<dbReference type="STRING" id="225164.V4AWR1"/>
<feature type="domain" description="Kazal-like" evidence="2">
    <location>
        <begin position="335"/>
        <end position="390"/>
    </location>
</feature>
<accession>V4AWR1</accession>
<dbReference type="PANTHER" id="PTHR21472:SF7">
    <property type="entry name" value="ENDONUCLEASE G, MITOCHONDRIAL-LIKE ISOFORM X2"/>
    <property type="match status" value="1"/>
</dbReference>
<dbReference type="SMART" id="SM00280">
    <property type="entry name" value="KAZAL"/>
    <property type="match status" value="1"/>
</dbReference>
<dbReference type="GeneID" id="20247674"/>
<feature type="compositionally biased region" description="Basic and acidic residues" evidence="1">
    <location>
        <begin position="177"/>
        <end position="190"/>
    </location>
</feature>
<name>V4AWR1_LOTGI</name>
<proteinExistence type="predicted"/>
<dbReference type="HOGENOM" id="CLU_326606_0_0_1"/>
<dbReference type="CDD" id="cd00104">
    <property type="entry name" value="KAZAL_FS"/>
    <property type="match status" value="1"/>
</dbReference>
<dbReference type="Proteomes" id="UP000030746">
    <property type="component" value="Unassembled WGS sequence"/>
</dbReference>
<sequence length="882" mass="98631">MALSADKCNDSSEGCYTFYLKIKKGNPRLYFSSGKETNRNGETMEEFIDLDEMFGYHVADKKEIPLGHDQLEIKITARPATPGPTSTTTAQTNDVITDTDDEDNEAISGAGSGSGMDEDESEAKNNETSLTFLDSEGVQLNSGEGKIHESEDFILTGTTLPSKATTRVSTKATDAAPTKKPEAVHDRQDNEEGAADGDIVNWVLPDFFQSCINPNHLSSEIVAVDMLSHLKHPRVNCFAPDTELNLFVNYNPSNVHNPLPEEGRDDDEDEDDDMADGEEMMKIDGGEQKLVTTTLPPTYKPEIPDIFVPPYLPVEATDPCQKTECYFGAVCKSRDLDHITCSCEFNCTKEDLIDICGTDGVLYPNDCFRRLASCQQQRTIDTAELKSCPDYSLKHPDLPTCQLVDAPRWGKWSQWIRHGDVDIRLRSCEVSGFVTTGHSACEGSRVEAKACKLKQIGKCRNDIGNETSQMKFACDGIDVKDTINADLTFGLVAHEDECLYSLYDLTRKKMVFTGWNISRVVNQGSLRRWCNKPELYIMSHTSLHSCKKSLKNLCKQSRKCKRGEDQGKKSLADYAHGCWRSFLVGNRIPAGLSEFESRFSFICQRFALDSSLGKVFGHKESYYGTIYDIKSRIPVVSVAAIKNLGDDMWPDAPYMIEHGLFEEDASFFWLFKNQKKGMMSMTDLKRCETDWQCELGKKQALPVDFEHSGYRMAPLIWPELISGDLDAKISTFALTNIAPMHPSLYPSWRNAIKEIRRYAIEHCEIPPSNQPTNHATTASTLHIASGVVASNDPEETIGNDINVPYLFWMAGCCVRDKDVKSFAIYARNIAETRVISSSVLQLETLLQDIYRVKPSRIGPKIFPGNDGACGYMKFDDSDNLIL</sequence>
<dbReference type="OrthoDB" id="69221at2759"/>
<feature type="compositionally biased region" description="Acidic residues" evidence="1">
    <location>
        <begin position="263"/>
        <end position="274"/>
    </location>
</feature>
<evidence type="ECO:0000313" key="4">
    <source>
        <dbReference type="Proteomes" id="UP000030746"/>
    </source>
</evidence>
<dbReference type="CTD" id="20247674"/>
<dbReference type="InterPro" id="IPR044925">
    <property type="entry name" value="His-Me_finger_sf"/>
</dbReference>
<keyword evidence="4" id="KW-1185">Reference proteome</keyword>
<dbReference type="InterPro" id="IPR044929">
    <property type="entry name" value="DNA/RNA_non-sp_Endonuclease_sf"/>
</dbReference>
<reference evidence="3 4" key="1">
    <citation type="journal article" date="2013" name="Nature">
        <title>Insights into bilaterian evolution from three spiralian genomes.</title>
        <authorList>
            <person name="Simakov O."/>
            <person name="Marletaz F."/>
            <person name="Cho S.J."/>
            <person name="Edsinger-Gonzales E."/>
            <person name="Havlak P."/>
            <person name="Hellsten U."/>
            <person name="Kuo D.H."/>
            <person name="Larsson T."/>
            <person name="Lv J."/>
            <person name="Arendt D."/>
            <person name="Savage R."/>
            <person name="Osoegawa K."/>
            <person name="de Jong P."/>
            <person name="Grimwood J."/>
            <person name="Chapman J.A."/>
            <person name="Shapiro H."/>
            <person name="Aerts A."/>
            <person name="Otillar R.P."/>
            <person name="Terry A.Y."/>
            <person name="Boore J.L."/>
            <person name="Grigoriev I.V."/>
            <person name="Lindberg D.R."/>
            <person name="Seaver E.C."/>
            <person name="Weisblat D.A."/>
            <person name="Putnam N.H."/>
            <person name="Rokhsar D.S."/>
        </authorList>
    </citation>
    <scope>NUCLEOTIDE SEQUENCE [LARGE SCALE GENOMIC DNA]</scope>
</reference>
<dbReference type="PANTHER" id="PTHR21472">
    <property type="entry name" value="ENDONUCLEASE DOMAIN-CONTAINING 1 PROTEIN ENDOD1"/>
    <property type="match status" value="1"/>
</dbReference>
<dbReference type="RefSeq" id="XP_009051809.1">
    <property type="nucleotide sequence ID" value="XM_009053561.1"/>
</dbReference>
<dbReference type="InterPro" id="IPR002350">
    <property type="entry name" value="Kazal_dom"/>
</dbReference>
<dbReference type="PROSITE" id="PS51465">
    <property type="entry name" value="KAZAL_2"/>
    <property type="match status" value="1"/>
</dbReference>
<dbReference type="EMBL" id="KB201304">
    <property type="protein sequence ID" value="ESO97971.1"/>
    <property type="molecule type" value="Genomic_DNA"/>
</dbReference>
<protein>
    <recommendedName>
        <fullName evidence="2">Kazal-like domain-containing protein</fullName>
    </recommendedName>
</protein>
<feature type="compositionally biased region" description="Low complexity" evidence="1">
    <location>
        <begin position="78"/>
        <end position="92"/>
    </location>
</feature>
<organism evidence="3 4">
    <name type="scientific">Lottia gigantea</name>
    <name type="common">Giant owl limpet</name>
    <dbReference type="NCBI Taxonomy" id="225164"/>
    <lineage>
        <taxon>Eukaryota</taxon>
        <taxon>Metazoa</taxon>
        <taxon>Spiralia</taxon>
        <taxon>Lophotrochozoa</taxon>
        <taxon>Mollusca</taxon>
        <taxon>Gastropoda</taxon>
        <taxon>Patellogastropoda</taxon>
        <taxon>Lottioidea</taxon>
        <taxon>Lottiidae</taxon>
        <taxon>Lottia</taxon>
    </lineage>
</organism>